<feature type="DNA-binding region" description="H-T-H motif" evidence="2">
    <location>
        <begin position="38"/>
        <end position="57"/>
    </location>
</feature>
<dbReference type="GO" id="GO:0003700">
    <property type="term" value="F:DNA-binding transcription factor activity"/>
    <property type="evidence" value="ECO:0007669"/>
    <property type="project" value="TreeGrafter"/>
</dbReference>
<name>A0A7K0K3M1_9ACTO</name>
<protein>
    <submittedName>
        <fullName evidence="4">TetR/AcrR family transcriptional regulator</fullName>
    </submittedName>
</protein>
<evidence type="ECO:0000259" key="3">
    <source>
        <dbReference type="PROSITE" id="PS50977"/>
    </source>
</evidence>
<proteinExistence type="predicted"/>
<evidence type="ECO:0000256" key="2">
    <source>
        <dbReference type="PROSITE-ProRule" id="PRU00335"/>
    </source>
</evidence>
<evidence type="ECO:0000313" key="5">
    <source>
        <dbReference type="Proteomes" id="UP000442535"/>
    </source>
</evidence>
<dbReference type="PANTHER" id="PTHR30055:SF219">
    <property type="entry name" value="TRANSCRIPTIONAL REGULATORY PROTEIN"/>
    <property type="match status" value="1"/>
</dbReference>
<dbReference type="SUPFAM" id="SSF46689">
    <property type="entry name" value="Homeodomain-like"/>
    <property type="match status" value="1"/>
</dbReference>
<keyword evidence="1 2" id="KW-0238">DNA-binding</keyword>
<dbReference type="AlphaFoldDB" id="A0A7K0K3M1"/>
<dbReference type="Proteomes" id="UP000442535">
    <property type="component" value="Unassembled WGS sequence"/>
</dbReference>
<organism evidence="4 5">
    <name type="scientific">Mobiluncus porci</name>
    <dbReference type="NCBI Taxonomy" id="2652278"/>
    <lineage>
        <taxon>Bacteria</taxon>
        <taxon>Bacillati</taxon>
        <taxon>Actinomycetota</taxon>
        <taxon>Actinomycetes</taxon>
        <taxon>Actinomycetales</taxon>
        <taxon>Actinomycetaceae</taxon>
        <taxon>Mobiluncus</taxon>
    </lineage>
</organism>
<dbReference type="PANTHER" id="PTHR30055">
    <property type="entry name" value="HTH-TYPE TRANSCRIPTIONAL REGULATOR RUTR"/>
    <property type="match status" value="1"/>
</dbReference>
<dbReference type="InterPro" id="IPR009057">
    <property type="entry name" value="Homeodomain-like_sf"/>
</dbReference>
<dbReference type="Pfam" id="PF00440">
    <property type="entry name" value="TetR_N"/>
    <property type="match status" value="1"/>
</dbReference>
<accession>A0A7K0K3M1</accession>
<reference evidence="4 5" key="1">
    <citation type="submission" date="2019-08" db="EMBL/GenBank/DDBJ databases">
        <title>In-depth cultivation of the pig gut microbiome towards novel bacterial diversity and tailored functional studies.</title>
        <authorList>
            <person name="Wylensek D."/>
            <person name="Hitch T.C.A."/>
            <person name="Clavel T."/>
        </authorList>
    </citation>
    <scope>NUCLEOTIDE SEQUENCE [LARGE SCALE GENOMIC DNA]</scope>
    <source>
        <strain evidence="4 5">RF-GAM-744-WT-7</strain>
    </source>
</reference>
<evidence type="ECO:0000313" key="4">
    <source>
        <dbReference type="EMBL" id="MST50086.1"/>
    </source>
</evidence>
<comment type="caution">
    <text evidence="4">The sequence shown here is derived from an EMBL/GenBank/DDBJ whole genome shotgun (WGS) entry which is preliminary data.</text>
</comment>
<dbReference type="InterPro" id="IPR001647">
    <property type="entry name" value="HTH_TetR"/>
</dbReference>
<dbReference type="RefSeq" id="WP_154545388.1">
    <property type="nucleotide sequence ID" value="NZ_JAQYQY010000030.1"/>
</dbReference>
<dbReference type="Gene3D" id="1.10.357.10">
    <property type="entry name" value="Tetracycline Repressor, domain 2"/>
    <property type="match status" value="1"/>
</dbReference>
<evidence type="ECO:0000256" key="1">
    <source>
        <dbReference type="ARBA" id="ARBA00023125"/>
    </source>
</evidence>
<sequence length="206" mass="23595">MSPEPVEGNSPREETSVETRILEAAAKMLRHSSPSSLSYRAVARQTDLPHSTVQYHFPTREELLTESMKYNVEVWVDRARKVRDEVLALSPEERKRQLPQFLVRAILPNKQDIRSYLIQGLTMAEYDKIAEKNREGRVYFDKYVREILDSADFHCPTDVVIALVDGLAYETVSEGLDFPENVIEKVSRFLTHVLSIACRPSVEAQS</sequence>
<feature type="domain" description="HTH tetR-type" evidence="3">
    <location>
        <begin position="15"/>
        <end position="75"/>
    </location>
</feature>
<dbReference type="PROSITE" id="PS50977">
    <property type="entry name" value="HTH_TETR_2"/>
    <property type="match status" value="1"/>
</dbReference>
<dbReference type="InterPro" id="IPR050109">
    <property type="entry name" value="HTH-type_TetR-like_transc_reg"/>
</dbReference>
<gene>
    <name evidence="4" type="ORF">FYJ63_07540</name>
</gene>
<keyword evidence="5" id="KW-1185">Reference proteome</keyword>
<dbReference type="EMBL" id="VUMY01000013">
    <property type="protein sequence ID" value="MST50086.1"/>
    <property type="molecule type" value="Genomic_DNA"/>
</dbReference>
<dbReference type="GO" id="GO:0000976">
    <property type="term" value="F:transcription cis-regulatory region binding"/>
    <property type="evidence" value="ECO:0007669"/>
    <property type="project" value="TreeGrafter"/>
</dbReference>